<proteinExistence type="predicted"/>
<protein>
    <submittedName>
        <fullName evidence="1">Uncharacterized protein</fullName>
    </submittedName>
</protein>
<gene>
    <name evidence="1" type="ORF">CPB84DRAFT_1817665</name>
</gene>
<dbReference type="OrthoDB" id="5392716at2759"/>
<sequence length="359" mass="41018">MPKDPKHGNNPSGRNQHHSKSIFEEIPDLCELLQGYINVGIQQKAIPACIERERGVTIKQAASNCAEIYKRLQNCNNKMHAIKEKLALKGVHITQDSIMEYQRAENEKAAKACNPNSNGSHPHGIWSIGPNEEWCIDGHEKILKSMGVAVWGIADKCMSISMTMDKGTEVGKLISLVQSMRALYCDISEELLPSFCAVKSTSNITRERNWHPLYEKELSNIAYEYEAGKVASGFHQVALCRMISYWLWGQIVQAHLDKVVEENQSHKIWKQKDILLPSGHQCINIYKHPEDHDLMDCLIKYNQPDLLQFRTDKEVVFCKELYVAVGSPELRAKFGWKIFCDMVNYCVENMGDYEEEEEN</sequence>
<organism evidence="1 2">
    <name type="scientific">Gymnopilus junonius</name>
    <name type="common">Spectacular rustgill mushroom</name>
    <name type="synonym">Gymnopilus spectabilis subsp. junonius</name>
    <dbReference type="NCBI Taxonomy" id="109634"/>
    <lineage>
        <taxon>Eukaryota</taxon>
        <taxon>Fungi</taxon>
        <taxon>Dikarya</taxon>
        <taxon>Basidiomycota</taxon>
        <taxon>Agaricomycotina</taxon>
        <taxon>Agaricomycetes</taxon>
        <taxon>Agaricomycetidae</taxon>
        <taxon>Agaricales</taxon>
        <taxon>Agaricineae</taxon>
        <taxon>Hymenogastraceae</taxon>
        <taxon>Gymnopilus</taxon>
    </lineage>
</organism>
<dbReference type="AlphaFoldDB" id="A0A9P5TG29"/>
<keyword evidence="2" id="KW-1185">Reference proteome</keyword>
<reference evidence="1" key="1">
    <citation type="submission" date="2020-11" db="EMBL/GenBank/DDBJ databases">
        <authorList>
            <consortium name="DOE Joint Genome Institute"/>
            <person name="Ahrendt S."/>
            <person name="Riley R."/>
            <person name="Andreopoulos W."/>
            <person name="LaButti K."/>
            <person name="Pangilinan J."/>
            <person name="Ruiz-duenas F.J."/>
            <person name="Barrasa J.M."/>
            <person name="Sanchez-Garcia M."/>
            <person name="Camarero S."/>
            <person name="Miyauchi S."/>
            <person name="Serrano A."/>
            <person name="Linde D."/>
            <person name="Babiker R."/>
            <person name="Drula E."/>
            <person name="Ayuso-Fernandez I."/>
            <person name="Pacheco R."/>
            <person name="Padilla G."/>
            <person name="Ferreira P."/>
            <person name="Barriuso J."/>
            <person name="Kellner H."/>
            <person name="Castanera R."/>
            <person name="Alfaro M."/>
            <person name="Ramirez L."/>
            <person name="Pisabarro A.G."/>
            <person name="Kuo A."/>
            <person name="Tritt A."/>
            <person name="Lipzen A."/>
            <person name="He G."/>
            <person name="Yan M."/>
            <person name="Ng V."/>
            <person name="Cullen D."/>
            <person name="Martin F."/>
            <person name="Rosso M.-N."/>
            <person name="Henrissat B."/>
            <person name="Hibbett D."/>
            <person name="Martinez A.T."/>
            <person name="Grigoriev I.V."/>
        </authorList>
    </citation>
    <scope>NUCLEOTIDE SEQUENCE</scope>
    <source>
        <strain evidence="1">AH 44721</strain>
    </source>
</reference>
<accession>A0A9P5TG29</accession>
<comment type="caution">
    <text evidence="1">The sequence shown here is derived from an EMBL/GenBank/DDBJ whole genome shotgun (WGS) entry which is preliminary data.</text>
</comment>
<name>A0A9P5TG29_GYMJU</name>
<evidence type="ECO:0000313" key="1">
    <source>
        <dbReference type="EMBL" id="KAF8876598.1"/>
    </source>
</evidence>
<dbReference type="EMBL" id="JADNYJ010000180">
    <property type="protein sequence ID" value="KAF8876598.1"/>
    <property type="molecule type" value="Genomic_DNA"/>
</dbReference>
<evidence type="ECO:0000313" key="2">
    <source>
        <dbReference type="Proteomes" id="UP000724874"/>
    </source>
</evidence>
<dbReference type="Proteomes" id="UP000724874">
    <property type="component" value="Unassembled WGS sequence"/>
</dbReference>